<evidence type="ECO:0000259" key="6">
    <source>
        <dbReference type="Pfam" id="PF00467"/>
    </source>
</evidence>
<evidence type="ECO:0000256" key="3">
    <source>
        <dbReference type="ARBA" id="ARBA00023274"/>
    </source>
</evidence>
<evidence type="ECO:0000256" key="5">
    <source>
        <dbReference type="ARBA" id="ARBA00035318"/>
    </source>
</evidence>
<dbReference type="OMA" id="ANWRFVE"/>
<dbReference type="GeneID" id="111244946"/>
<dbReference type="GO" id="GO:0003735">
    <property type="term" value="F:structural constituent of ribosome"/>
    <property type="evidence" value="ECO:0007669"/>
    <property type="project" value="InterPro"/>
</dbReference>
<comment type="similarity">
    <text evidence="1">Belongs to the eukaryotic ribosomal protein eL14 family.</text>
</comment>
<proteinExistence type="inferred from homology"/>
<dbReference type="InterPro" id="IPR005824">
    <property type="entry name" value="KOW"/>
</dbReference>
<dbReference type="CDD" id="cd23702">
    <property type="entry name" value="eL14"/>
    <property type="match status" value="1"/>
</dbReference>
<dbReference type="InterPro" id="IPR002784">
    <property type="entry name" value="Ribosomal_eL14_dom"/>
</dbReference>
<keyword evidence="2" id="KW-0689">Ribosomal protein</keyword>
<feature type="domain" description="Large ribosomal subunit protein eL14" evidence="7">
    <location>
        <begin position="48"/>
        <end position="122"/>
    </location>
</feature>
<dbReference type="AlphaFoldDB" id="A0A7M7J8P6"/>
<dbReference type="Pfam" id="PF00467">
    <property type="entry name" value="KOW"/>
    <property type="match status" value="1"/>
</dbReference>
<dbReference type="PANTHER" id="PTHR11127">
    <property type="entry name" value="60S RIBOSOMAL PROTEIN L14"/>
    <property type="match status" value="1"/>
</dbReference>
<evidence type="ECO:0000256" key="2">
    <source>
        <dbReference type="ARBA" id="ARBA00022980"/>
    </source>
</evidence>
<evidence type="ECO:0000313" key="8">
    <source>
        <dbReference type="EnsemblMetazoa" id="XP_022648298"/>
    </source>
</evidence>
<dbReference type="Proteomes" id="UP000594260">
    <property type="component" value="Unplaced"/>
</dbReference>
<evidence type="ECO:0000256" key="4">
    <source>
        <dbReference type="ARBA" id="ARBA00035215"/>
    </source>
</evidence>
<dbReference type="SUPFAM" id="SSF50104">
    <property type="entry name" value="Translation proteins SH3-like domain"/>
    <property type="match status" value="1"/>
</dbReference>
<keyword evidence="3" id="KW-0687">Ribonucleoprotein</keyword>
<dbReference type="InParanoid" id="A0A7M7J8P6"/>
<protein>
    <recommendedName>
        <fullName evidence="4">Large ribosomal subunit protein eL14</fullName>
    </recommendedName>
    <alternativeName>
        <fullName evidence="5">60S ribosomal protein L14</fullName>
    </alternativeName>
</protein>
<reference evidence="8" key="1">
    <citation type="submission" date="2021-01" db="UniProtKB">
        <authorList>
            <consortium name="EnsemblMetazoa"/>
        </authorList>
    </citation>
    <scope>IDENTIFICATION</scope>
</reference>
<dbReference type="GO" id="GO:0006412">
    <property type="term" value="P:translation"/>
    <property type="evidence" value="ECO:0007669"/>
    <property type="project" value="InterPro"/>
</dbReference>
<dbReference type="InterPro" id="IPR014722">
    <property type="entry name" value="Rib_uL2_dom2"/>
</dbReference>
<dbReference type="GO" id="GO:0003723">
    <property type="term" value="F:RNA binding"/>
    <property type="evidence" value="ECO:0007669"/>
    <property type="project" value="InterPro"/>
</dbReference>
<keyword evidence="9" id="KW-1185">Reference proteome</keyword>
<dbReference type="OrthoDB" id="1875589at2759"/>
<dbReference type="PANTHER" id="PTHR11127:SF2">
    <property type="entry name" value="LARGE RIBOSOMAL SUBUNIT PROTEIN EL14"/>
    <property type="match status" value="1"/>
</dbReference>
<dbReference type="FunCoup" id="A0A7M7J8P6">
    <property type="interactions" value="1103"/>
</dbReference>
<dbReference type="Pfam" id="PF01929">
    <property type="entry name" value="Ribosomal_L14e"/>
    <property type="match status" value="1"/>
</dbReference>
<accession>A0A7M7J8P6</accession>
<dbReference type="CTD" id="9045"/>
<dbReference type="EnsemblMetazoa" id="XM_022792563">
    <property type="protein sequence ID" value="XP_022648298"/>
    <property type="gene ID" value="LOC111244946"/>
</dbReference>
<dbReference type="InterPro" id="IPR039660">
    <property type="entry name" value="Ribosomal_eL14"/>
</dbReference>
<sequence>MAMPYNRYFVEIGRVVYLTRGKDKGRIGVIVDVVDQNRALVTGPGLKRKPQLFKHIRLTPQVLTGFCAGTKDRLVHKQFVDSNVEKIFYDSLFYKKLQARKIRENLNDFQRFKVLHLKKKMNTLINLKYGKLRKPARKAFFKKLAEKKEKIDALKGTQ</sequence>
<dbReference type="GO" id="GO:0022625">
    <property type="term" value="C:cytosolic large ribosomal subunit"/>
    <property type="evidence" value="ECO:0007669"/>
    <property type="project" value="TreeGrafter"/>
</dbReference>
<feature type="domain" description="KOW" evidence="6">
    <location>
        <begin position="13"/>
        <end position="41"/>
    </location>
</feature>
<evidence type="ECO:0000259" key="7">
    <source>
        <dbReference type="Pfam" id="PF01929"/>
    </source>
</evidence>
<dbReference type="InterPro" id="IPR008991">
    <property type="entry name" value="Translation_prot_SH3-like_sf"/>
</dbReference>
<evidence type="ECO:0000256" key="1">
    <source>
        <dbReference type="ARBA" id="ARBA00006592"/>
    </source>
</evidence>
<dbReference type="Gene3D" id="2.30.30.30">
    <property type="match status" value="1"/>
</dbReference>
<dbReference type="GO" id="GO:0042273">
    <property type="term" value="P:ribosomal large subunit biogenesis"/>
    <property type="evidence" value="ECO:0007669"/>
    <property type="project" value="TreeGrafter"/>
</dbReference>
<name>A0A7M7J8P6_VARDE</name>
<organism evidence="8 9">
    <name type="scientific">Varroa destructor</name>
    <name type="common">Honeybee mite</name>
    <dbReference type="NCBI Taxonomy" id="109461"/>
    <lineage>
        <taxon>Eukaryota</taxon>
        <taxon>Metazoa</taxon>
        <taxon>Ecdysozoa</taxon>
        <taxon>Arthropoda</taxon>
        <taxon>Chelicerata</taxon>
        <taxon>Arachnida</taxon>
        <taxon>Acari</taxon>
        <taxon>Parasitiformes</taxon>
        <taxon>Mesostigmata</taxon>
        <taxon>Gamasina</taxon>
        <taxon>Dermanyssoidea</taxon>
        <taxon>Varroidae</taxon>
        <taxon>Varroa</taxon>
    </lineage>
</organism>
<dbReference type="RefSeq" id="XP_022648298.1">
    <property type="nucleotide sequence ID" value="XM_022792563.1"/>
</dbReference>
<evidence type="ECO:0000313" key="9">
    <source>
        <dbReference type="Proteomes" id="UP000594260"/>
    </source>
</evidence>
<dbReference type="Gene3D" id="6.10.250.2270">
    <property type="match status" value="1"/>
</dbReference>